<dbReference type="InterPro" id="IPR005123">
    <property type="entry name" value="Oxoglu/Fe-dep_dioxygenase_dom"/>
</dbReference>
<dbReference type="InterPro" id="IPR029058">
    <property type="entry name" value="AB_hydrolase_fold"/>
</dbReference>
<feature type="domain" description="Fe2OG dioxygenase" evidence="5">
    <location>
        <begin position="502"/>
        <end position="618"/>
    </location>
</feature>
<dbReference type="GO" id="GO:0051213">
    <property type="term" value="F:dioxygenase activity"/>
    <property type="evidence" value="ECO:0007669"/>
    <property type="project" value="UniProtKB-KW"/>
</dbReference>
<dbReference type="EMBL" id="QGMI01000541">
    <property type="protein sequence ID" value="TVY39193.1"/>
    <property type="molecule type" value="Genomic_DNA"/>
</dbReference>
<sequence>MAKPETTIIEAETPGLRAHGIFKKGKAELRSHKPMLVLIHGGGTNASYFDNEIYSSVNTYGTMTSPTDARSRIPATFIEAGFDVLNINRAGYGGNPMPESKQPILDSIPLYSALITKAYDDHANGQNGIVLIGHSLGAVISLSLAAFEGQKLPILGISALGIIPTKDHPAVVVKALEADPENPRLVFEPSPDSVETFMGPLSVLDMDVLTHPSMLSIFEPFVGVKSEMVEWFDPTWYDRFVNDIAPRIRVPLQFLAAAFELGWRGIEEGQPTFDWVAGLFTNAPKMDARILPGGGHNFELSKNAPALQEARESFINTLKLSSSPDSNLPAFNDIPLLDFASTSDPATKPEFLKALRTAIVDVGFLYIKNTTISPSIQENLITKGIEALELPLEEKLKIEMANSKHFLGYARLGAEITAMKSDYREQYDFATEVPAPGPEEPPHRNLRGPNQWPDESVIKGFRTAVESYLEEIATFAISFSRLIAEALDMPANSFERFFENPQHNKLKLVKYPVPPLNTPIPESGIQGVGAHKDGSFLTFLLQATPHAGLEIQNKHGDWIQALPIPGTLVINIGRSLQALTGGVCTATTHRVNLSPQNFLAADGTALGPRYSFPVFQGIRTDLDGADASLKIPQHIRDLVKDEKVRSEAEATFDKMFGNSERVREAVFISRITSHQDVGARWYPELLAKALEAQREFKGKAAVERV</sequence>
<proteinExistence type="inferred from homology"/>
<dbReference type="SUPFAM" id="SSF53474">
    <property type="entry name" value="alpha/beta-Hydrolases"/>
    <property type="match status" value="1"/>
</dbReference>
<evidence type="ECO:0000256" key="2">
    <source>
        <dbReference type="ARBA" id="ARBA00022723"/>
    </source>
</evidence>
<dbReference type="Proteomes" id="UP000443090">
    <property type="component" value="Unassembled WGS sequence"/>
</dbReference>
<gene>
    <name evidence="6" type="ORF">LOCC1_G005093</name>
</gene>
<dbReference type="InterPro" id="IPR027443">
    <property type="entry name" value="IPNS-like_sf"/>
</dbReference>
<keyword evidence="3" id="KW-0560">Oxidoreductase</keyword>
<evidence type="ECO:0000259" key="5">
    <source>
        <dbReference type="PROSITE" id="PS51471"/>
    </source>
</evidence>
<comment type="caution">
    <text evidence="6">The sequence shown here is derived from an EMBL/GenBank/DDBJ whole genome shotgun (WGS) entry which is preliminary data.</text>
</comment>
<accession>A0A8H8UCI4</accession>
<dbReference type="Pfam" id="PF12697">
    <property type="entry name" value="Abhydrolase_6"/>
    <property type="match status" value="1"/>
</dbReference>
<dbReference type="InterPro" id="IPR000073">
    <property type="entry name" value="AB_hydrolase_1"/>
</dbReference>
<evidence type="ECO:0000313" key="7">
    <source>
        <dbReference type="Proteomes" id="UP000443090"/>
    </source>
</evidence>
<dbReference type="Gene3D" id="3.40.50.1820">
    <property type="entry name" value="alpha/beta hydrolase"/>
    <property type="match status" value="1"/>
</dbReference>
<name>A0A8H8UCI4_9HELO</name>
<dbReference type="GO" id="GO:0044283">
    <property type="term" value="P:small molecule biosynthetic process"/>
    <property type="evidence" value="ECO:0007669"/>
    <property type="project" value="UniProtKB-ARBA"/>
</dbReference>
<keyword evidence="7" id="KW-1185">Reference proteome</keyword>
<dbReference type="GO" id="GO:0046872">
    <property type="term" value="F:metal ion binding"/>
    <property type="evidence" value="ECO:0007669"/>
    <property type="project" value="UniProtKB-KW"/>
</dbReference>
<dbReference type="PANTHER" id="PTHR10209:SF812">
    <property type="entry name" value="2OG-FE(II) OXYGENASE FAMILY, PUTATIVE (AFU_ORTHOLOGUE AFUA_3G14880)-RELATED"/>
    <property type="match status" value="1"/>
</dbReference>
<evidence type="ECO:0000256" key="1">
    <source>
        <dbReference type="ARBA" id="ARBA00008056"/>
    </source>
</evidence>
<dbReference type="Gene3D" id="2.60.120.330">
    <property type="entry name" value="B-lactam Antibiotic, Isopenicillin N Synthase, Chain"/>
    <property type="match status" value="1"/>
</dbReference>
<dbReference type="InterPro" id="IPR044861">
    <property type="entry name" value="IPNS-like_FE2OG_OXY"/>
</dbReference>
<dbReference type="PANTHER" id="PTHR10209">
    <property type="entry name" value="OXIDOREDUCTASE, 2OG-FE II OXYGENASE FAMILY PROTEIN"/>
    <property type="match status" value="1"/>
</dbReference>
<evidence type="ECO:0000256" key="4">
    <source>
        <dbReference type="ARBA" id="ARBA00023004"/>
    </source>
</evidence>
<dbReference type="InterPro" id="IPR026992">
    <property type="entry name" value="DIOX_N"/>
</dbReference>
<dbReference type="SUPFAM" id="SSF51197">
    <property type="entry name" value="Clavaminate synthase-like"/>
    <property type="match status" value="1"/>
</dbReference>
<keyword evidence="4" id="KW-0408">Iron</keyword>
<reference evidence="6 7" key="1">
    <citation type="submission" date="2018-05" db="EMBL/GenBank/DDBJ databases">
        <title>Genome sequencing and assembly of the regulated plant pathogen Lachnellula willkommii and related sister species for the development of diagnostic species identification markers.</title>
        <authorList>
            <person name="Giroux E."/>
            <person name="Bilodeau G."/>
        </authorList>
    </citation>
    <scope>NUCLEOTIDE SEQUENCE [LARGE SCALE GENOMIC DNA]</scope>
    <source>
        <strain evidence="6 7">CBS 160.35</strain>
    </source>
</reference>
<keyword evidence="6" id="KW-0223">Dioxygenase</keyword>
<evidence type="ECO:0000256" key="3">
    <source>
        <dbReference type="ARBA" id="ARBA00023002"/>
    </source>
</evidence>
<dbReference type="Pfam" id="PF14226">
    <property type="entry name" value="DIOX_N"/>
    <property type="match status" value="1"/>
</dbReference>
<dbReference type="Pfam" id="PF03171">
    <property type="entry name" value="2OG-FeII_Oxy"/>
    <property type="match status" value="1"/>
</dbReference>
<protein>
    <submittedName>
        <fullName evidence="6">Putative 2-oxoglutarate-dependent dioxygenase</fullName>
    </submittedName>
</protein>
<dbReference type="OrthoDB" id="627829at2759"/>
<organism evidence="6 7">
    <name type="scientific">Lachnellula occidentalis</name>
    <dbReference type="NCBI Taxonomy" id="215460"/>
    <lineage>
        <taxon>Eukaryota</taxon>
        <taxon>Fungi</taxon>
        <taxon>Dikarya</taxon>
        <taxon>Ascomycota</taxon>
        <taxon>Pezizomycotina</taxon>
        <taxon>Leotiomycetes</taxon>
        <taxon>Helotiales</taxon>
        <taxon>Lachnaceae</taxon>
        <taxon>Lachnellula</taxon>
    </lineage>
</organism>
<comment type="similarity">
    <text evidence="1">Belongs to the iron/ascorbate-dependent oxidoreductase family.</text>
</comment>
<evidence type="ECO:0000313" key="6">
    <source>
        <dbReference type="EMBL" id="TVY39193.1"/>
    </source>
</evidence>
<dbReference type="AlphaFoldDB" id="A0A8H8UCI4"/>
<keyword evidence="2" id="KW-0479">Metal-binding</keyword>
<dbReference type="PROSITE" id="PS51471">
    <property type="entry name" value="FE2OG_OXY"/>
    <property type="match status" value="1"/>
</dbReference>